<proteinExistence type="predicted"/>
<organism evidence="1">
    <name type="scientific">Spodoptera frugiperda</name>
    <name type="common">Fall armyworm</name>
    <dbReference type="NCBI Taxonomy" id="7108"/>
    <lineage>
        <taxon>Eukaryota</taxon>
        <taxon>Metazoa</taxon>
        <taxon>Ecdysozoa</taxon>
        <taxon>Arthropoda</taxon>
        <taxon>Hexapoda</taxon>
        <taxon>Insecta</taxon>
        <taxon>Pterygota</taxon>
        <taxon>Neoptera</taxon>
        <taxon>Endopterygota</taxon>
        <taxon>Lepidoptera</taxon>
        <taxon>Glossata</taxon>
        <taxon>Ditrysia</taxon>
        <taxon>Noctuoidea</taxon>
        <taxon>Noctuidae</taxon>
        <taxon>Amphipyrinae</taxon>
        <taxon>Spodoptera</taxon>
    </lineage>
</organism>
<accession>A0A2H1VME2</accession>
<reference evidence="1" key="1">
    <citation type="submission" date="2016-07" db="EMBL/GenBank/DDBJ databases">
        <authorList>
            <person name="Bretaudeau A."/>
        </authorList>
    </citation>
    <scope>NUCLEOTIDE SEQUENCE</scope>
    <source>
        <strain evidence="1">Rice</strain>
        <tissue evidence="1">Whole body</tissue>
    </source>
</reference>
<evidence type="ECO:0000313" key="1">
    <source>
        <dbReference type="EMBL" id="SOQ41991.1"/>
    </source>
</evidence>
<sequence length="123" mass="13881">MSTIYVQRYIDCTVGAMAGQLAAAQQVAGSIPARSNSLCDPQIVVSGLGVMCIRDSRTGCRLKLHDDSRPERIPIGRHRWRFLWYKPVNEQTDHLMVSNRRCPRKLETPKALQVLCWPFGGDL</sequence>
<protein>
    <submittedName>
        <fullName evidence="1">SFRICE_013947</fullName>
    </submittedName>
</protein>
<name>A0A2H1VME2_SPOFR</name>
<dbReference type="EMBL" id="ODYU01003348">
    <property type="protein sequence ID" value="SOQ41991.1"/>
    <property type="molecule type" value="Genomic_DNA"/>
</dbReference>
<gene>
    <name evidence="1" type="ORF">SFRICE_013947</name>
</gene>
<dbReference type="AlphaFoldDB" id="A0A2H1VME2"/>